<dbReference type="Proteomes" id="UP001610563">
    <property type="component" value="Unassembled WGS sequence"/>
</dbReference>
<feature type="repeat" description="ANK" evidence="3">
    <location>
        <begin position="118"/>
        <end position="150"/>
    </location>
</feature>
<dbReference type="PANTHER" id="PTHR24198">
    <property type="entry name" value="ANKYRIN REPEAT AND PROTEIN KINASE DOMAIN-CONTAINING PROTEIN"/>
    <property type="match status" value="1"/>
</dbReference>
<evidence type="ECO:0000313" key="4">
    <source>
        <dbReference type="EMBL" id="KAL2782460.1"/>
    </source>
</evidence>
<evidence type="ECO:0000313" key="5">
    <source>
        <dbReference type="Proteomes" id="UP001610563"/>
    </source>
</evidence>
<reference evidence="4 5" key="1">
    <citation type="submission" date="2024-07" db="EMBL/GenBank/DDBJ databases">
        <title>Section-level genome sequencing and comparative genomics of Aspergillus sections Usti and Cavernicolus.</title>
        <authorList>
            <consortium name="Lawrence Berkeley National Laboratory"/>
            <person name="Nybo J.L."/>
            <person name="Vesth T.C."/>
            <person name="Theobald S."/>
            <person name="Frisvad J.C."/>
            <person name="Larsen T.O."/>
            <person name="Kjaerboelling I."/>
            <person name="Rothschild-Mancinelli K."/>
            <person name="Lyhne E.K."/>
            <person name="Kogle M.E."/>
            <person name="Barry K."/>
            <person name="Clum A."/>
            <person name="Na H."/>
            <person name="Ledsgaard L."/>
            <person name="Lin J."/>
            <person name="Lipzen A."/>
            <person name="Kuo A."/>
            <person name="Riley R."/>
            <person name="Mondo S."/>
            <person name="Labutti K."/>
            <person name="Haridas S."/>
            <person name="Pangalinan J."/>
            <person name="Salamov A.A."/>
            <person name="Simmons B.A."/>
            <person name="Magnuson J.K."/>
            <person name="Chen J."/>
            <person name="Drula E."/>
            <person name="Henrissat B."/>
            <person name="Wiebenga A."/>
            <person name="Lubbers R.J."/>
            <person name="Gomes A.C."/>
            <person name="Makela M.R."/>
            <person name="Stajich J."/>
            <person name="Grigoriev I.V."/>
            <person name="Mortensen U.H."/>
            <person name="De Vries R.P."/>
            <person name="Baker S.E."/>
            <person name="Andersen M.R."/>
        </authorList>
    </citation>
    <scope>NUCLEOTIDE SEQUENCE [LARGE SCALE GENOMIC DNA]</scope>
    <source>
        <strain evidence="4 5">CBS 209.92</strain>
    </source>
</reference>
<dbReference type="InterPro" id="IPR002110">
    <property type="entry name" value="Ankyrin_rpt"/>
</dbReference>
<sequence length="161" mass="17791">MNGHEAVMELLLQTAEVDVNAHDKELLTPLHFAASNGREAVVRLLLQTAGVDLNATDRIMNTPLHDAVLNGHVATVKLLLQTAGVDVNLQNADLRTPLMCAERECRKVVPLFLQENRLGDTPLHQAREDGRLRIAELFLKNGADPNFENKSRDTPWQSGSV</sequence>
<protein>
    <submittedName>
        <fullName evidence="4">Ankyrin repeat-containing domain protein</fullName>
    </submittedName>
</protein>
<evidence type="ECO:0000256" key="3">
    <source>
        <dbReference type="PROSITE-ProRule" id="PRU00023"/>
    </source>
</evidence>
<dbReference type="InterPro" id="IPR036770">
    <property type="entry name" value="Ankyrin_rpt-contain_sf"/>
</dbReference>
<dbReference type="EMBL" id="JBFTWV010000426">
    <property type="protein sequence ID" value="KAL2782460.1"/>
    <property type="molecule type" value="Genomic_DNA"/>
</dbReference>
<dbReference type="PANTHER" id="PTHR24198:SF165">
    <property type="entry name" value="ANKYRIN REPEAT-CONTAINING PROTEIN-RELATED"/>
    <property type="match status" value="1"/>
</dbReference>
<dbReference type="Pfam" id="PF12796">
    <property type="entry name" value="Ank_2"/>
    <property type="match status" value="1"/>
</dbReference>
<evidence type="ECO:0000256" key="1">
    <source>
        <dbReference type="ARBA" id="ARBA00022737"/>
    </source>
</evidence>
<feature type="repeat" description="ANK" evidence="3">
    <location>
        <begin position="25"/>
        <end position="58"/>
    </location>
</feature>
<keyword evidence="1" id="KW-0677">Repeat</keyword>
<accession>A0ABR4FGW1</accession>
<dbReference type="Pfam" id="PF00023">
    <property type="entry name" value="Ank"/>
    <property type="match status" value="1"/>
</dbReference>
<keyword evidence="2 3" id="KW-0040">ANK repeat</keyword>
<dbReference type="PRINTS" id="PR01415">
    <property type="entry name" value="ANKYRIN"/>
</dbReference>
<keyword evidence="5" id="KW-1185">Reference proteome</keyword>
<dbReference type="PROSITE" id="PS50297">
    <property type="entry name" value="ANK_REP_REGION"/>
    <property type="match status" value="3"/>
</dbReference>
<dbReference type="SUPFAM" id="SSF48403">
    <property type="entry name" value="Ankyrin repeat"/>
    <property type="match status" value="1"/>
</dbReference>
<name>A0ABR4FGW1_9EURO</name>
<dbReference type="SMART" id="SM00248">
    <property type="entry name" value="ANK"/>
    <property type="match status" value="3"/>
</dbReference>
<organism evidence="4 5">
    <name type="scientific">Aspergillus keveii</name>
    <dbReference type="NCBI Taxonomy" id="714993"/>
    <lineage>
        <taxon>Eukaryota</taxon>
        <taxon>Fungi</taxon>
        <taxon>Dikarya</taxon>
        <taxon>Ascomycota</taxon>
        <taxon>Pezizomycotina</taxon>
        <taxon>Eurotiomycetes</taxon>
        <taxon>Eurotiomycetidae</taxon>
        <taxon>Eurotiales</taxon>
        <taxon>Aspergillaceae</taxon>
        <taxon>Aspergillus</taxon>
        <taxon>Aspergillus subgen. Nidulantes</taxon>
    </lineage>
</organism>
<gene>
    <name evidence="4" type="ORF">BJX66DRAFT_345813</name>
</gene>
<proteinExistence type="predicted"/>
<dbReference type="Gene3D" id="1.25.40.20">
    <property type="entry name" value="Ankyrin repeat-containing domain"/>
    <property type="match status" value="3"/>
</dbReference>
<evidence type="ECO:0000256" key="2">
    <source>
        <dbReference type="ARBA" id="ARBA00023043"/>
    </source>
</evidence>
<feature type="repeat" description="ANK" evidence="3">
    <location>
        <begin position="59"/>
        <end position="92"/>
    </location>
</feature>
<dbReference type="PROSITE" id="PS50088">
    <property type="entry name" value="ANK_REPEAT"/>
    <property type="match status" value="3"/>
</dbReference>
<comment type="caution">
    <text evidence="4">The sequence shown here is derived from an EMBL/GenBank/DDBJ whole genome shotgun (WGS) entry which is preliminary data.</text>
</comment>